<protein>
    <submittedName>
        <fullName evidence="1">Uncharacterized protein</fullName>
    </submittedName>
</protein>
<keyword evidence="2" id="KW-1185">Reference proteome</keyword>
<gene>
    <name evidence="1" type="ORF">T01_14515</name>
</gene>
<proteinExistence type="predicted"/>
<organism evidence="1 2">
    <name type="scientific">Trichinella spiralis</name>
    <name type="common">Trichina worm</name>
    <dbReference type="NCBI Taxonomy" id="6334"/>
    <lineage>
        <taxon>Eukaryota</taxon>
        <taxon>Metazoa</taxon>
        <taxon>Ecdysozoa</taxon>
        <taxon>Nematoda</taxon>
        <taxon>Enoplea</taxon>
        <taxon>Dorylaimia</taxon>
        <taxon>Trichinellida</taxon>
        <taxon>Trichinellidae</taxon>
        <taxon>Trichinella</taxon>
    </lineage>
</organism>
<comment type="caution">
    <text evidence="1">The sequence shown here is derived from an EMBL/GenBank/DDBJ whole genome shotgun (WGS) entry which is preliminary data.</text>
</comment>
<feature type="non-terminal residue" evidence="1">
    <location>
        <position position="36"/>
    </location>
</feature>
<evidence type="ECO:0000313" key="2">
    <source>
        <dbReference type="Proteomes" id="UP000054776"/>
    </source>
</evidence>
<evidence type="ECO:0000313" key="1">
    <source>
        <dbReference type="EMBL" id="KRY08206.1"/>
    </source>
</evidence>
<dbReference type="InParanoid" id="A0A0V0Z6Y8"/>
<name>A0A0V0Z6Y8_TRISP</name>
<dbReference type="AlphaFoldDB" id="A0A0V0Z6Y8"/>
<dbReference type="EMBL" id="JYDH01002660">
    <property type="protein sequence ID" value="KRY08206.1"/>
    <property type="molecule type" value="Genomic_DNA"/>
</dbReference>
<accession>A0A0V0Z6Y8</accession>
<dbReference type="Proteomes" id="UP000054776">
    <property type="component" value="Unassembled WGS sequence"/>
</dbReference>
<reference evidence="1 2" key="1">
    <citation type="submission" date="2015-01" db="EMBL/GenBank/DDBJ databases">
        <title>Evolution of Trichinella species and genotypes.</title>
        <authorList>
            <person name="Korhonen P.K."/>
            <person name="Edoardo P."/>
            <person name="Giuseppe L.R."/>
            <person name="Gasser R.B."/>
        </authorList>
    </citation>
    <scope>NUCLEOTIDE SEQUENCE [LARGE SCALE GENOMIC DNA]</scope>
    <source>
        <strain evidence="1">ISS3</strain>
    </source>
</reference>
<sequence length="36" mass="4375">MGKKLQNYPTEKKAFRRMKNFKIHYTANVEEEEEEG</sequence>